<dbReference type="PIRSF" id="PIRSF038471">
    <property type="entry name" value="MreC"/>
    <property type="match status" value="1"/>
</dbReference>
<evidence type="ECO:0000259" key="7">
    <source>
        <dbReference type="Pfam" id="PF04085"/>
    </source>
</evidence>
<dbReference type="AlphaFoldDB" id="A0A9D1FLP7"/>
<dbReference type="InterPro" id="IPR042177">
    <property type="entry name" value="Cell/Rod_1"/>
</dbReference>
<feature type="domain" description="Rod shape-determining protein MreC beta-barrel core" evidence="7">
    <location>
        <begin position="123"/>
        <end position="272"/>
    </location>
</feature>
<feature type="coiled-coil region" evidence="6">
    <location>
        <begin position="69"/>
        <end position="103"/>
    </location>
</feature>
<comment type="caution">
    <text evidence="8">The sequence shown here is derived from an EMBL/GenBank/DDBJ whole genome shotgun (WGS) entry which is preliminary data.</text>
</comment>
<evidence type="ECO:0000256" key="5">
    <source>
        <dbReference type="PIRNR" id="PIRNR038471"/>
    </source>
</evidence>
<accession>A0A9D1FLP7</accession>
<evidence type="ECO:0000256" key="4">
    <source>
        <dbReference type="ARBA" id="ARBA00032089"/>
    </source>
</evidence>
<comment type="function">
    <text evidence="5">Involved in formation and maintenance of cell shape.</text>
</comment>
<organism evidence="8 9">
    <name type="scientific">Candidatus Merdivicinus excrementipullorum</name>
    <dbReference type="NCBI Taxonomy" id="2840867"/>
    <lineage>
        <taxon>Bacteria</taxon>
        <taxon>Bacillati</taxon>
        <taxon>Bacillota</taxon>
        <taxon>Clostridia</taxon>
        <taxon>Eubacteriales</taxon>
        <taxon>Oscillospiraceae</taxon>
        <taxon>Oscillospiraceae incertae sedis</taxon>
        <taxon>Candidatus Merdivicinus</taxon>
    </lineage>
</organism>
<evidence type="ECO:0000256" key="2">
    <source>
        <dbReference type="ARBA" id="ARBA00013855"/>
    </source>
</evidence>
<dbReference type="Gene3D" id="2.40.10.340">
    <property type="entry name" value="Rod shape-determining protein MreC, domain 1"/>
    <property type="match status" value="1"/>
</dbReference>
<evidence type="ECO:0000313" key="8">
    <source>
        <dbReference type="EMBL" id="HIS75777.1"/>
    </source>
</evidence>
<evidence type="ECO:0000256" key="3">
    <source>
        <dbReference type="ARBA" id="ARBA00022960"/>
    </source>
</evidence>
<dbReference type="GO" id="GO:0008360">
    <property type="term" value="P:regulation of cell shape"/>
    <property type="evidence" value="ECO:0007669"/>
    <property type="project" value="UniProtKB-KW"/>
</dbReference>
<dbReference type="InterPro" id="IPR042175">
    <property type="entry name" value="Cell/Rod_MreC_2"/>
</dbReference>
<comment type="similarity">
    <text evidence="1 5">Belongs to the MreC family.</text>
</comment>
<gene>
    <name evidence="8" type="ORF">IAB51_03105</name>
</gene>
<dbReference type="Proteomes" id="UP000824002">
    <property type="component" value="Unassembled WGS sequence"/>
</dbReference>
<keyword evidence="6" id="KW-0175">Coiled coil</keyword>
<dbReference type="InterPro" id="IPR007221">
    <property type="entry name" value="MreC"/>
</dbReference>
<proteinExistence type="inferred from homology"/>
<evidence type="ECO:0000313" key="9">
    <source>
        <dbReference type="Proteomes" id="UP000824002"/>
    </source>
</evidence>
<dbReference type="GO" id="GO:0005886">
    <property type="term" value="C:plasma membrane"/>
    <property type="evidence" value="ECO:0007669"/>
    <property type="project" value="TreeGrafter"/>
</dbReference>
<dbReference type="EMBL" id="DVJP01000025">
    <property type="protein sequence ID" value="HIS75777.1"/>
    <property type="molecule type" value="Genomic_DNA"/>
</dbReference>
<sequence length="293" mass="31456">MREFFKSLRFKIILAVVAVILGGMLYAATTGGLATLPEQILSYVVYPVQRAAAAVSDSITGFFSVFVDAQENYEENQRLKEENAELRRQLVDYEDTKTENERLKEITGLKELNPDIEFQPAGVIARDPEDRFGAFTIDIGYLHGISVRDPVVTGEGLVGYISKVGPTYAVVTTILSPDCNVGAMEISTKDTGNITGTVELAAEGCTKLELLPRDTLVEEGGTVVTAGTSGLFPKNLVIGTVEKVELETSGITSYAVIRPVSEINEIKNVFVLTDFLGKGSSDAEGGESSDAGA</sequence>
<dbReference type="Gene3D" id="2.40.10.350">
    <property type="entry name" value="Rod shape-determining protein MreC, domain 2"/>
    <property type="match status" value="1"/>
</dbReference>
<reference evidence="8" key="2">
    <citation type="journal article" date="2021" name="PeerJ">
        <title>Extensive microbial diversity within the chicken gut microbiome revealed by metagenomics and culture.</title>
        <authorList>
            <person name="Gilroy R."/>
            <person name="Ravi A."/>
            <person name="Getino M."/>
            <person name="Pursley I."/>
            <person name="Horton D.L."/>
            <person name="Alikhan N.F."/>
            <person name="Baker D."/>
            <person name="Gharbi K."/>
            <person name="Hall N."/>
            <person name="Watson M."/>
            <person name="Adriaenssens E.M."/>
            <person name="Foster-Nyarko E."/>
            <person name="Jarju S."/>
            <person name="Secka A."/>
            <person name="Antonio M."/>
            <person name="Oren A."/>
            <person name="Chaudhuri R.R."/>
            <person name="La Ragione R."/>
            <person name="Hildebrand F."/>
            <person name="Pallen M.J."/>
        </authorList>
    </citation>
    <scope>NUCLEOTIDE SEQUENCE</scope>
    <source>
        <strain evidence="8">CHK199-13235</strain>
    </source>
</reference>
<dbReference type="InterPro" id="IPR055342">
    <property type="entry name" value="MreC_beta-barrel_core"/>
</dbReference>
<evidence type="ECO:0000256" key="6">
    <source>
        <dbReference type="SAM" id="Coils"/>
    </source>
</evidence>
<keyword evidence="3 5" id="KW-0133">Cell shape</keyword>
<reference evidence="8" key="1">
    <citation type="submission" date="2020-10" db="EMBL/GenBank/DDBJ databases">
        <authorList>
            <person name="Gilroy R."/>
        </authorList>
    </citation>
    <scope>NUCLEOTIDE SEQUENCE</scope>
    <source>
        <strain evidence="8">CHK199-13235</strain>
    </source>
</reference>
<protein>
    <recommendedName>
        <fullName evidence="2 5">Cell shape-determining protein MreC</fullName>
    </recommendedName>
    <alternativeName>
        <fullName evidence="4 5">Cell shape protein MreC</fullName>
    </alternativeName>
</protein>
<dbReference type="PANTHER" id="PTHR34138">
    <property type="entry name" value="CELL SHAPE-DETERMINING PROTEIN MREC"/>
    <property type="match status" value="1"/>
</dbReference>
<evidence type="ECO:0000256" key="1">
    <source>
        <dbReference type="ARBA" id="ARBA00009369"/>
    </source>
</evidence>
<dbReference type="PANTHER" id="PTHR34138:SF1">
    <property type="entry name" value="CELL SHAPE-DETERMINING PROTEIN MREC"/>
    <property type="match status" value="1"/>
</dbReference>
<name>A0A9D1FLP7_9FIRM</name>
<dbReference type="Pfam" id="PF04085">
    <property type="entry name" value="MreC"/>
    <property type="match status" value="1"/>
</dbReference>